<keyword evidence="3" id="KW-1185">Reference proteome</keyword>
<sequence>MRTSRPDRALALILGLMLAAPVAAQETSLPIERPSAVEIEAAEPTIAVLRALDKITARITELEIPVGGKQGFGTLTIDVQYCRSRPPIEAPESFAYLTIHDRPAGQTEEVKVFEGWMLASSPALNGLEHPVYDVWVIACKAAAPESDAGSR</sequence>
<reference evidence="2" key="1">
    <citation type="submission" date="2023-01" db="EMBL/GenBank/DDBJ databases">
        <title>The genome sequence of Kordiimonadaceae bacterium 6D33.</title>
        <authorList>
            <person name="Liu Y."/>
        </authorList>
    </citation>
    <scope>NUCLEOTIDE SEQUENCE</scope>
    <source>
        <strain evidence="2">6D33</strain>
    </source>
</reference>
<dbReference type="EMBL" id="CP116805">
    <property type="protein sequence ID" value="WCL52761.1"/>
    <property type="molecule type" value="Genomic_DNA"/>
</dbReference>
<organism evidence="2 3">
    <name type="scientific">Gimibacter soli</name>
    <dbReference type="NCBI Taxonomy" id="3024400"/>
    <lineage>
        <taxon>Bacteria</taxon>
        <taxon>Pseudomonadati</taxon>
        <taxon>Pseudomonadota</taxon>
        <taxon>Alphaproteobacteria</taxon>
        <taxon>Kordiimonadales</taxon>
        <taxon>Temperatibacteraceae</taxon>
        <taxon>Gimibacter</taxon>
    </lineage>
</organism>
<dbReference type="KEGG" id="gso:PH603_09440"/>
<keyword evidence="1" id="KW-0732">Signal</keyword>
<protein>
    <submittedName>
        <fullName evidence="2">DUF2155 domain-containing protein</fullName>
    </submittedName>
</protein>
<feature type="signal peptide" evidence="1">
    <location>
        <begin position="1"/>
        <end position="24"/>
    </location>
</feature>
<evidence type="ECO:0000313" key="2">
    <source>
        <dbReference type="EMBL" id="WCL52761.1"/>
    </source>
</evidence>
<dbReference type="RefSeq" id="WP_289502157.1">
    <property type="nucleotide sequence ID" value="NZ_CP116805.1"/>
</dbReference>
<dbReference type="AlphaFoldDB" id="A0AAE9XPM9"/>
<feature type="chain" id="PRO_5041906225" evidence="1">
    <location>
        <begin position="25"/>
        <end position="151"/>
    </location>
</feature>
<accession>A0AAE9XPM9</accession>
<name>A0AAE9XPM9_9PROT</name>
<dbReference type="InterPro" id="IPR019225">
    <property type="entry name" value="DUF2155"/>
</dbReference>
<evidence type="ECO:0000256" key="1">
    <source>
        <dbReference type="SAM" id="SignalP"/>
    </source>
</evidence>
<gene>
    <name evidence="2" type="ORF">PH603_09440</name>
</gene>
<proteinExistence type="predicted"/>
<evidence type="ECO:0000313" key="3">
    <source>
        <dbReference type="Proteomes" id="UP001217500"/>
    </source>
</evidence>
<dbReference type="Pfam" id="PF09923">
    <property type="entry name" value="DUF2155"/>
    <property type="match status" value="1"/>
</dbReference>
<dbReference type="Proteomes" id="UP001217500">
    <property type="component" value="Chromosome"/>
</dbReference>